<reference evidence="1" key="1">
    <citation type="submission" date="2021-01" db="EMBL/GenBank/DDBJ databases">
        <title>Whole genome shotgun sequence of Virgisporangium aliadipatigenens NBRC 105644.</title>
        <authorList>
            <person name="Komaki H."/>
            <person name="Tamura T."/>
        </authorList>
    </citation>
    <scope>NUCLEOTIDE SEQUENCE</scope>
    <source>
        <strain evidence="1">NBRC 105644</strain>
    </source>
</reference>
<evidence type="ECO:0000313" key="2">
    <source>
        <dbReference type="Proteomes" id="UP000619260"/>
    </source>
</evidence>
<dbReference type="Proteomes" id="UP000619260">
    <property type="component" value="Unassembled WGS sequence"/>
</dbReference>
<evidence type="ECO:0000313" key="1">
    <source>
        <dbReference type="EMBL" id="GIJ45512.1"/>
    </source>
</evidence>
<name>A0A8J3YJG3_9ACTN</name>
<dbReference type="RefSeq" id="WP_203899047.1">
    <property type="nucleotide sequence ID" value="NZ_BOPF01000007.1"/>
</dbReference>
<proteinExistence type="predicted"/>
<dbReference type="EMBL" id="BOPF01000007">
    <property type="protein sequence ID" value="GIJ45512.1"/>
    <property type="molecule type" value="Genomic_DNA"/>
</dbReference>
<comment type="caution">
    <text evidence="1">The sequence shown here is derived from an EMBL/GenBank/DDBJ whole genome shotgun (WGS) entry which is preliminary data.</text>
</comment>
<keyword evidence="2" id="KW-1185">Reference proteome</keyword>
<sequence>MKEALHRNLADEIALGDDAGLPVPDSDVPMVSRSLRLPLDLYQRVCAAANERGVGVTTLMRQFVEAGMSDLDDGAVIAVADLRRAMASLARPAPSA</sequence>
<organism evidence="1 2">
    <name type="scientific">Virgisporangium aliadipatigenens</name>
    <dbReference type="NCBI Taxonomy" id="741659"/>
    <lineage>
        <taxon>Bacteria</taxon>
        <taxon>Bacillati</taxon>
        <taxon>Actinomycetota</taxon>
        <taxon>Actinomycetes</taxon>
        <taxon>Micromonosporales</taxon>
        <taxon>Micromonosporaceae</taxon>
        <taxon>Virgisporangium</taxon>
    </lineage>
</organism>
<accession>A0A8J3YJG3</accession>
<protein>
    <submittedName>
        <fullName evidence="1">Uncharacterized protein</fullName>
    </submittedName>
</protein>
<gene>
    <name evidence="1" type="ORF">Val02_23980</name>
</gene>
<dbReference type="AlphaFoldDB" id="A0A8J3YJG3"/>